<keyword evidence="2" id="KW-1185">Reference proteome</keyword>
<evidence type="ECO:0000313" key="1">
    <source>
        <dbReference type="EMBL" id="MBN7818089.1"/>
    </source>
</evidence>
<reference evidence="1 2" key="1">
    <citation type="submission" date="2021-03" db="EMBL/GenBank/DDBJ databases">
        <title>novel species isolated from a fishpond in China.</title>
        <authorList>
            <person name="Lu H."/>
            <person name="Cai Z."/>
        </authorList>
    </citation>
    <scope>NUCLEOTIDE SEQUENCE [LARGE SCALE GENOMIC DNA]</scope>
    <source>
        <strain evidence="1 2">YJ13C</strain>
    </source>
</reference>
<dbReference type="Proteomes" id="UP000664480">
    <property type="component" value="Unassembled WGS sequence"/>
</dbReference>
<dbReference type="RefSeq" id="WP_206588757.1">
    <property type="nucleotide sequence ID" value="NZ_JAFKCU010000009.1"/>
</dbReference>
<comment type="caution">
    <text evidence="1">The sequence shown here is derived from an EMBL/GenBank/DDBJ whole genome shotgun (WGS) entry which is preliminary data.</text>
</comment>
<name>A0ABS3CLW4_9BACT</name>
<dbReference type="EMBL" id="JAFKCU010000009">
    <property type="protein sequence ID" value="MBN7818089.1"/>
    <property type="molecule type" value="Genomic_DNA"/>
</dbReference>
<protein>
    <recommendedName>
        <fullName evidence="3">NlpE N-terminal domain-containing protein</fullName>
    </recommendedName>
</protein>
<evidence type="ECO:0000313" key="2">
    <source>
        <dbReference type="Proteomes" id="UP000664480"/>
    </source>
</evidence>
<accession>A0ABS3CLW4</accession>
<organism evidence="1 2">
    <name type="scientific">Algoriphagus pacificus</name>
    <dbReference type="NCBI Taxonomy" id="2811234"/>
    <lineage>
        <taxon>Bacteria</taxon>
        <taxon>Pseudomonadati</taxon>
        <taxon>Bacteroidota</taxon>
        <taxon>Cytophagia</taxon>
        <taxon>Cytophagales</taxon>
        <taxon>Cyclobacteriaceae</taxon>
        <taxon>Algoriphagus</taxon>
    </lineage>
</organism>
<gene>
    <name evidence="1" type="ORF">J0A69_21800</name>
</gene>
<sequence>MKLFSKYSILITSFFFCLNCSQKSIDSSEITDVLESCKYCPTDYKYIFFIPSLGCVGCISDAEKFLQENVDNSEYLFVLEKVQSEKALNIRLGFNIKDKERVIYVNDRIKFLQNFSTPIIYDINSGEFVSFEGKS</sequence>
<proteinExistence type="predicted"/>
<evidence type="ECO:0008006" key="3">
    <source>
        <dbReference type="Google" id="ProtNLM"/>
    </source>
</evidence>